<evidence type="ECO:0000313" key="2">
    <source>
        <dbReference type="EMBL" id="CRK23326.1"/>
    </source>
</evidence>
<organism evidence="2 3">
    <name type="scientific">Verticillium longisporum</name>
    <name type="common">Verticillium dahliae var. longisporum</name>
    <dbReference type="NCBI Taxonomy" id="100787"/>
    <lineage>
        <taxon>Eukaryota</taxon>
        <taxon>Fungi</taxon>
        <taxon>Dikarya</taxon>
        <taxon>Ascomycota</taxon>
        <taxon>Pezizomycotina</taxon>
        <taxon>Sordariomycetes</taxon>
        <taxon>Hypocreomycetidae</taxon>
        <taxon>Glomerellales</taxon>
        <taxon>Plectosphaerellaceae</taxon>
        <taxon>Verticillium</taxon>
    </lineage>
</organism>
<proteinExistence type="predicted"/>
<accession>A0A0G4LMS7</accession>
<evidence type="ECO:0000256" key="1">
    <source>
        <dbReference type="SAM" id="MobiDB-lite"/>
    </source>
</evidence>
<feature type="region of interest" description="Disordered" evidence="1">
    <location>
        <begin position="1"/>
        <end position="40"/>
    </location>
</feature>
<reference evidence="2 3" key="1">
    <citation type="submission" date="2015-05" db="EMBL/GenBank/DDBJ databases">
        <authorList>
            <person name="Wang D.B."/>
            <person name="Wang M."/>
        </authorList>
    </citation>
    <scope>NUCLEOTIDE SEQUENCE [LARGE SCALE GENOMIC DNA]</scope>
    <source>
        <strain evidence="2">VL1</strain>
    </source>
</reference>
<feature type="region of interest" description="Disordered" evidence="1">
    <location>
        <begin position="78"/>
        <end position="109"/>
    </location>
</feature>
<keyword evidence="3" id="KW-1185">Reference proteome</keyword>
<feature type="compositionally biased region" description="Low complexity" evidence="1">
    <location>
        <begin position="29"/>
        <end position="40"/>
    </location>
</feature>
<dbReference type="AlphaFoldDB" id="A0A0G4LMS7"/>
<dbReference type="EMBL" id="CVQH01015524">
    <property type="protein sequence ID" value="CRK23326.1"/>
    <property type="molecule type" value="Genomic_DNA"/>
</dbReference>
<name>A0A0G4LMS7_VERLO</name>
<sequence>MTTMMKRCMTTSTATSSSMGRKRSLMMETTASATTTTKSSVKWVRSRVSMGTLESSLSYSSPVCPILTLTTGRAIPSTTTTLHPRSKFSGSGVPFGRLTRKSWPNSCNS</sequence>
<gene>
    <name evidence="2" type="ORF">BN1708_018027</name>
</gene>
<protein>
    <submittedName>
        <fullName evidence="2">Uncharacterized protein</fullName>
    </submittedName>
</protein>
<evidence type="ECO:0000313" key="3">
    <source>
        <dbReference type="Proteomes" id="UP000044602"/>
    </source>
</evidence>
<dbReference type="Proteomes" id="UP000044602">
    <property type="component" value="Unassembled WGS sequence"/>
</dbReference>